<dbReference type="Proteomes" id="UP000789920">
    <property type="component" value="Unassembled WGS sequence"/>
</dbReference>
<reference evidence="1" key="1">
    <citation type="submission" date="2021-06" db="EMBL/GenBank/DDBJ databases">
        <authorList>
            <person name="Kallberg Y."/>
            <person name="Tangrot J."/>
            <person name="Rosling A."/>
        </authorList>
    </citation>
    <scope>NUCLEOTIDE SEQUENCE</scope>
    <source>
        <strain evidence="1">MA461A</strain>
    </source>
</reference>
<sequence>FGYKHSIYRLFEITYEEQLMQLKSEVKQCIELYSVISRSGYCNQYQGLDAILKE</sequence>
<feature type="non-terminal residue" evidence="1">
    <location>
        <position position="54"/>
    </location>
</feature>
<evidence type="ECO:0000313" key="1">
    <source>
        <dbReference type="EMBL" id="CAG8844049.1"/>
    </source>
</evidence>
<keyword evidence="2" id="KW-1185">Reference proteome</keyword>
<accession>A0ACA9SNM9</accession>
<evidence type="ECO:0000313" key="2">
    <source>
        <dbReference type="Proteomes" id="UP000789920"/>
    </source>
</evidence>
<dbReference type="EMBL" id="CAJVQC010140890">
    <property type="protein sequence ID" value="CAG8844049.1"/>
    <property type="molecule type" value="Genomic_DNA"/>
</dbReference>
<comment type="caution">
    <text evidence="1">The sequence shown here is derived from an EMBL/GenBank/DDBJ whole genome shotgun (WGS) entry which is preliminary data.</text>
</comment>
<gene>
    <name evidence="1" type="ORF">RPERSI_LOCUS33036</name>
</gene>
<name>A0ACA9SNM9_9GLOM</name>
<proteinExistence type="predicted"/>
<organism evidence="1 2">
    <name type="scientific">Racocetra persica</name>
    <dbReference type="NCBI Taxonomy" id="160502"/>
    <lineage>
        <taxon>Eukaryota</taxon>
        <taxon>Fungi</taxon>
        <taxon>Fungi incertae sedis</taxon>
        <taxon>Mucoromycota</taxon>
        <taxon>Glomeromycotina</taxon>
        <taxon>Glomeromycetes</taxon>
        <taxon>Diversisporales</taxon>
        <taxon>Gigasporaceae</taxon>
        <taxon>Racocetra</taxon>
    </lineage>
</organism>
<feature type="non-terminal residue" evidence="1">
    <location>
        <position position="1"/>
    </location>
</feature>
<protein>
    <submittedName>
        <fullName evidence="1">31109_t:CDS:1</fullName>
    </submittedName>
</protein>